<keyword evidence="3" id="KW-1185">Reference proteome</keyword>
<dbReference type="Proteomes" id="UP000092445">
    <property type="component" value="Unassembled WGS sequence"/>
</dbReference>
<evidence type="ECO:0000256" key="1">
    <source>
        <dbReference type="SAM" id="Coils"/>
    </source>
</evidence>
<proteinExistence type="predicted"/>
<accession>A0A1B0A7H0</accession>
<name>A0A1B0A7H0_GLOPL</name>
<dbReference type="VEuPathDB" id="VectorBase:GPAI036712"/>
<dbReference type="AlphaFoldDB" id="A0A1B0A7H0"/>
<feature type="coiled-coil region" evidence="1">
    <location>
        <begin position="57"/>
        <end position="84"/>
    </location>
</feature>
<organism evidence="2 3">
    <name type="scientific">Glossina pallidipes</name>
    <name type="common">Tsetse fly</name>
    <dbReference type="NCBI Taxonomy" id="7398"/>
    <lineage>
        <taxon>Eukaryota</taxon>
        <taxon>Metazoa</taxon>
        <taxon>Ecdysozoa</taxon>
        <taxon>Arthropoda</taxon>
        <taxon>Hexapoda</taxon>
        <taxon>Insecta</taxon>
        <taxon>Pterygota</taxon>
        <taxon>Neoptera</taxon>
        <taxon>Endopterygota</taxon>
        <taxon>Diptera</taxon>
        <taxon>Brachycera</taxon>
        <taxon>Muscomorpha</taxon>
        <taxon>Hippoboscoidea</taxon>
        <taxon>Glossinidae</taxon>
        <taxon>Glossina</taxon>
    </lineage>
</organism>
<protein>
    <submittedName>
        <fullName evidence="2">Uncharacterized protein</fullName>
    </submittedName>
</protein>
<keyword evidence="1" id="KW-0175">Coiled coil</keyword>
<reference evidence="3" key="1">
    <citation type="submission" date="2014-03" db="EMBL/GenBank/DDBJ databases">
        <authorList>
            <person name="Aksoy S."/>
            <person name="Warren W."/>
            <person name="Wilson R.K."/>
        </authorList>
    </citation>
    <scope>NUCLEOTIDE SEQUENCE [LARGE SCALE GENOMIC DNA]</scope>
    <source>
        <strain evidence="3">IAEA</strain>
    </source>
</reference>
<sequence length="133" mass="15507">MAFSKRFIIIVQFNHIKCNRSIDSHKLLQRSLKSTLSTFTETFALSLRPFLALRKCIYILIDDLEQLRKERQNYNKTEGKQQDSMFLVAIMPSDDDGKAKGHSTCFLLLDSCKEVHFLICNNNTYNNNNKIKK</sequence>
<evidence type="ECO:0000313" key="3">
    <source>
        <dbReference type="Proteomes" id="UP000092445"/>
    </source>
</evidence>
<dbReference type="EnsemblMetazoa" id="GPAI036712-RA">
    <property type="protein sequence ID" value="GPAI036712-PA"/>
    <property type="gene ID" value="GPAI036712"/>
</dbReference>
<reference evidence="2" key="2">
    <citation type="submission" date="2020-05" db="UniProtKB">
        <authorList>
            <consortium name="EnsemblMetazoa"/>
        </authorList>
    </citation>
    <scope>IDENTIFICATION</scope>
    <source>
        <strain evidence="2">IAEA</strain>
    </source>
</reference>
<evidence type="ECO:0000313" key="2">
    <source>
        <dbReference type="EnsemblMetazoa" id="GPAI036712-PA"/>
    </source>
</evidence>